<evidence type="ECO:0000313" key="2">
    <source>
        <dbReference type="Proteomes" id="UP000217257"/>
    </source>
</evidence>
<protein>
    <submittedName>
        <fullName evidence="1">Uncharacterized protein</fullName>
    </submittedName>
</protein>
<dbReference type="Pfam" id="PF19378">
    <property type="entry name" value="DUF5953"/>
    <property type="match status" value="1"/>
</dbReference>
<organism evidence="1 2">
    <name type="scientific">Cystobacter fuscus</name>
    <dbReference type="NCBI Taxonomy" id="43"/>
    <lineage>
        <taxon>Bacteria</taxon>
        <taxon>Pseudomonadati</taxon>
        <taxon>Myxococcota</taxon>
        <taxon>Myxococcia</taxon>
        <taxon>Myxococcales</taxon>
        <taxon>Cystobacterineae</taxon>
        <taxon>Archangiaceae</taxon>
        <taxon>Cystobacter</taxon>
    </lineage>
</organism>
<dbReference type="RefSeq" id="WP_095984685.1">
    <property type="nucleotide sequence ID" value="NZ_CP022098.1"/>
</dbReference>
<dbReference type="Proteomes" id="UP000217257">
    <property type="component" value="Chromosome"/>
</dbReference>
<sequence>MTKRKRLGIIVYAPALVGNDRRALDSVHGMERALPGLRLEWRVTERRRLAVLPQRDAWLVENIEDGGFPLVCNGDESHPVTVWGMGKSGLFSPGGQDQFEVHAKLPLDEPVIAAAAAVLEGVAEGARAFWGEATPDDAAGDIAYQTAPTRGGPPSPRRGLPALKLFEHIRSPEIPYYLGWLNYWSAAAARAIGFPDPSRDAELLSRSRRTATGGWVVQLTDAPLDLDNPAHLDALKRAYERFPEIGGRATP</sequence>
<name>A0A250IWR2_9BACT</name>
<gene>
    <name evidence="1" type="ORF">CYFUS_001589</name>
</gene>
<dbReference type="EMBL" id="CP022098">
    <property type="protein sequence ID" value="ATB36175.1"/>
    <property type="molecule type" value="Genomic_DNA"/>
</dbReference>
<reference evidence="1 2" key="1">
    <citation type="submission" date="2017-06" db="EMBL/GenBank/DDBJ databases">
        <title>Sequencing and comparative analysis of myxobacterial genomes.</title>
        <authorList>
            <person name="Rupp O."/>
            <person name="Goesmann A."/>
            <person name="Sogaard-Andersen L."/>
        </authorList>
    </citation>
    <scope>NUCLEOTIDE SEQUENCE [LARGE SCALE GENOMIC DNA]</scope>
    <source>
        <strain evidence="1 2">DSM 52655</strain>
    </source>
</reference>
<dbReference type="KEGG" id="cfus:CYFUS_001589"/>
<evidence type="ECO:0000313" key="1">
    <source>
        <dbReference type="EMBL" id="ATB36175.1"/>
    </source>
</evidence>
<accession>A0A250IWR2</accession>
<dbReference type="AlphaFoldDB" id="A0A250IWR2"/>
<dbReference type="InterPro" id="IPR045997">
    <property type="entry name" value="DUF5953"/>
</dbReference>
<proteinExistence type="predicted"/>